<dbReference type="Gene3D" id="3.30.750.44">
    <property type="match status" value="1"/>
</dbReference>
<accession>A0A0X8G7Z1</accession>
<evidence type="ECO:0000256" key="8">
    <source>
        <dbReference type="SAM" id="SignalP"/>
    </source>
</evidence>
<protein>
    <recommendedName>
        <fullName evidence="7">Tricorn protease homolog</fullName>
        <ecNumber evidence="7">3.4.21.-</ecNumber>
    </recommendedName>
</protein>
<dbReference type="InterPro" id="IPR001478">
    <property type="entry name" value="PDZ"/>
</dbReference>
<proteinExistence type="inferred from homology"/>
<dbReference type="KEGG" id="lut:Lupro_10615"/>
<dbReference type="InterPro" id="IPR036034">
    <property type="entry name" value="PDZ_sf"/>
</dbReference>
<dbReference type="CDD" id="cd07562">
    <property type="entry name" value="Peptidase_S41_TRI"/>
    <property type="match status" value="1"/>
</dbReference>
<feature type="chain" id="PRO_5007066320" description="Tricorn protease homolog" evidence="8">
    <location>
        <begin position="21"/>
        <end position="1070"/>
    </location>
</feature>
<keyword evidence="8" id="KW-0732">Signal</keyword>
<comment type="function">
    <text evidence="7">Degrades oligopeptides.</text>
</comment>
<dbReference type="SUPFAM" id="SSF69304">
    <property type="entry name" value="Tricorn protease N-terminal domain"/>
    <property type="match status" value="1"/>
</dbReference>
<dbReference type="Gene3D" id="2.120.10.60">
    <property type="entry name" value="Tricorn protease N-terminal domain"/>
    <property type="match status" value="1"/>
</dbReference>
<dbReference type="PANTHER" id="PTHR43253:SF1">
    <property type="entry name" value="TRICORN PROTEASE HOMOLOG 2-RELATED"/>
    <property type="match status" value="1"/>
</dbReference>
<evidence type="ECO:0000259" key="9">
    <source>
        <dbReference type="PROSITE" id="PS50106"/>
    </source>
</evidence>
<reference evidence="11" key="1">
    <citation type="submission" date="2015-12" db="EMBL/GenBank/DDBJ databases">
        <title>Complete genome sequence of Lutibacter profundus strain LP1.</title>
        <authorList>
            <person name="Wissuwa J."/>
            <person name="Le Moine Bauer S."/>
            <person name="Stokke R."/>
            <person name="Dahle H."/>
            <person name="Steen I.H."/>
        </authorList>
    </citation>
    <scope>NUCLEOTIDE SEQUENCE [LARGE SCALE GENOMIC DNA]</scope>
    <source>
        <strain evidence="11">LP1</strain>
    </source>
</reference>
<dbReference type="PIRSF" id="PIRSF036421">
    <property type="entry name" value="Tricorn_protease"/>
    <property type="match status" value="1"/>
</dbReference>
<dbReference type="Gene3D" id="3.90.226.10">
    <property type="entry name" value="2-enoyl-CoA Hydratase, Chain A, domain 1"/>
    <property type="match status" value="1"/>
</dbReference>
<dbReference type="AlphaFoldDB" id="A0A0X8G7Z1"/>
<dbReference type="InterPro" id="IPR005151">
    <property type="entry name" value="Tail-specific_protease"/>
</dbReference>
<dbReference type="InterPro" id="IPR011659">
    <property type="entry name" value="WD40"/>
</dbReference>
<dbReference type="InterPro" id="IPR029045">
    <property type="entry name" value="ClpP/crotonase-like_dom_sf"/>
</dbReference>
<dbReference type="InterPro" id="IPR028204">
    <property type="entry name" value="Tricorn_C1"/>
</dbReference>
<evidence type="ECO:0000256" key="1">
    <source>
        <dbReference type="ARBA" id="ARBA00004496"/>
    </source>
</evidence>
<dbReference type="Pfam" id="PF14685">
    <property type="entry name" value="PDZ_Tricorn"/>
    <property type="match status" value="1"/>
</dbReference>
<keyword evidence="3 7" id="KW-0963">Cytoplasm</keyword>
<dbReference type="SUPFAM" id="SSF50156">
    <property type="entry name" value="PDZ domain-like"/>
    <property type="match status" value="1"/>
</dbReference>
<evidence type="ECO:0000256" key="6">
    <source>
        <dbReference type="ARBA" id="ARBA00022825"/>
    </source>
</evidence>
<reference evidence="10 11" key="2">
    <citation type="journal article" date="2016" name="Int. J. Syst. Evol. Microbiol.">
        <title>Lutibacter profundi sp. nov., isolated from a deep-sea hydrothermal system on the Arctic Mid-Ocean Ridge and emended description of the genus Lutibacter.</title>
        <authorList>
            <person name="Le Moine Bauer S."/>
            <person name="Roalkvam I."/>
            <person name="Steen I.H."/>
            <person name="Dahle H."/>
        </authorList>
    </citation>
    <scope>NUCLEOTIDE SEQUENCE [LARGE SCALE GENOMIC DNA]</scope>
    <source>
        <strain evidence="10 11">LP1</strain>
    </source>
</reference>
<evidence type="ECO:0000256" key="2">
    <source>
        <dbReference type="ARBA" id="ARBA00008524"/>
    </source>
</evidence>
<dbReference type="PROSITE" id="PS50106">
    <property type="entry name" value="PDZ"/>
    <property type="match status" value="1"/>
</dbReference>
<comment type="similarity">
    <text evidence="2 7">Belongs to the peptidase S41B family.</text>
</comment>
<dbReference type="SUPFAM" id="SSF82171">
    <property type="entry name" value="DPP6 N-terminal domain-like"/>
    <property type="match status" value="1"/>
</dbReference>
<dbReference type="InterPro" id="IPR012393">
    <property type="entry name" value="Tricorn_protease"/>
</dbReference>
<evidence type="ECO:0000256" key="5">
    <source>
        <dbReference type="ARBA" id="ARBA00022801"/>
    </source>
</evidence>
<feature type="signal peptide" evidence="8">
    <location>
        <begin position="1"/>
        <end position="20"/>
    </location>
</feature>
<evidence type="ECO:0000313" key="10">
    <source>
        <dbReference type="EMBL" id="AMC11691.1"/>
    </source>
</evidence>
<dbReference type="SUPFAM" id="SSF52096">
    <property type="entry name" value="ClpP/crotonase"/>
    <property type="match status" value="1"/>
</dbReference>
<dbReference type="Gene3D" id="2.30.42.10">
    <property type="match status" value="1"/>
</dbReference>
<keyword evidence="5 7" id="KW-0378">Hydrolase</keyword>
<dbReference type="Pfam" id="PF03572">
    <property type="entry name" value="Peptidase_S41"/>
    <property type="match status" value="1"/>
</dbReference>
<dbReference type="RefSeq" id="WP_068209929.1">
    <property type="nucleotide sequence ID" value="NZ_CP013355.1"/>
</dbReference>
<dbReference type="Gene3D" id="2.120.10.30">
    <property type="entry name" value="TolB, C-terminal domain"/>
    <property type="match status" value="2"/>
</dbReference>
<evidence type="ECO:0000256" key="3">
    <source>
        <dbReference type="ARBA" id="ARBA00022490"/>
    </source>
</evidence>
<dbReference type="Proteomes" id="UP000059672">
    <property type="component" value="Chromosome"/>
</dbReference>
<dbReference type="STRING" id="1622118.Lupro_10615"/>
<dbReference type="GO" id="GO:0008236">
    <property type="term" value="F:serine-type peptidase activity"/>
    <property type="evidence" value="ECO:0007669"/>
    <property type="project" value="UniProtKB-UniRule"/>
</dbReference>
<dbReference type="GO" id="GO:0006508">
    <property type="term" value="P:proteolysis"/>
    <property type="evidence" value="ECO:0007669"/>
    <property type="project" value="UniProtKB-UniRule"/>
</dbReference>
<dbReference type="Pfam" id="PF14684">
    <property type="entry name" value="Tricorn_C1"/>
    <property type="match status" value="1"/>
</dbReference>
<keyword evidence="4 7" id="KW-0645">Protease</keyword>
<dbReference type="EMBL" id="CP013355">
    <property type="protein sequence ID" value="AMC11691.1"/>
    <property type="molecule type" value="Genomic_DNA"/>
</dbReference>
<dbReference type="PATRIC" id="fig|1622118.3.peg.2185"/>
<dbReference type="OrthoDB" id="9815657at2"/>
<dbReference type="EC" id="3.4.21.-" evidence="7"/>
<dbReference type="Pfam" id="PF07676">
    <property type="entry name" value="PD40"/>
    <property type="match status" value="2"/>
</dbReference>
<dbReference type="PANTHER" id="PTHR43253">
    <property type="entry name" value="TRICORN PROTEASE HOMOLOG 2-RELATED"/>
    <property type="match status" value="1"/>
</dbReference>
<dbReference type="SMART" id="SM00245">
    <property type="entry name" value="TSPc"/>
    <property type="match status" value="1"/>
</dbReference>
<keyword evidence="11" id="KW-1185">Reference proteome</keyword>
<comment type="subcellular location">
    <subcellularLocation>
        <location evidence="1 7">Cytoplasm</location>
    </subcellularLocation>
</comment>
<evidence type="ECO:0000313" key="11">
    <source>
        <dbReference type="Proteomes" id="UP000059672"/>
    </source>
</evidence>
<keyword evidence="6 7" id="KW-0720">Serine protease</keyword>
<dbReference type="InterPro" id="IPR011042">
    <property type="entry name" value="6-blade_b-propeller_TolB-like"/>
</dbReference>
<dbReference type="GO" id="GO:0005737">
    <property type="term" value="C:cytoplasm"/>
    <property type="evidence" value="ECO:0007669"/>
    <property type="project" value="UniProtKB-SubCell"/>
</dbReference>
<organism evidence="10 11">
    <name type="scientific">Lutibacter profundi</name>
    <dbReference type="NCBI Taxonomy" id="1622118"/>
    <lineage>
        <taxon>Bacteria</taxon>
        <taxon>Pseudomonadati</taxon>
        <taxon>Bacteroidota</taxon>
        <taxon>Flavobacteriia</taxon>
        <taxon>Flavobacteriales</taxon>
        <taxon>Flavobacteriaceae</taxon>
        <taxon>Lutibacter</taxon>
    </lineage>
</organism>
<dbReference type="InterPro" id="IPR029414">
    <property type="entry name" value="Tricorn_PDZ"/>
</dbReference>
<gene>
    <name evidence="10" type="ORF">Lupro_10615</name>
</gene>
<feature type="domain" description="PDZ" evidence="9">
    <location>
        <begin position="757"/>
        <end position="848"/>
    </location>
</feature>
<dbReference type="Pfam" id="PF26549">
    <property type="entry name" value="Tricorn_N"/>
    <property type="match status" value="1"/>
</dbReference>
<name>A0A0X8G7Z1_9FLAO</name>
<evidence type="ECO:0000256" key="4">
    <source>
        <dbReference type="ARBA" id="ARBA00022670"/>
    </source>
</evidence>
<evidence type="ECO:0000256" key="7">
    <source>
        <dbReference type="PIRNR" id="PIRNR036421"/>
    </source>
</evidence>
<sequence>MKNILLILLCVFGIHSNLHAQNNPLINTPSLSPDGKIMAFNYMGDIWTVTTSGENLKRLTIHNAYDTNPIWSTNGKVIAFQSNRFGNNDIFTIPSNGGTPTRITFHSANDQITDFTSENNIIFTTVRNFVQIEREPEIQSVSANGGTPFRILNALGFDAKLSPNRKFIAFTRGTCRIEREAYKGPANRDIWLYDIKNDKYNQLTTFKGQDLAPNWANNNTIYFQSARSGKYNIHKITIDDLGKKDGTVSQLTFLKDMGLFSFNISKNGRDIVFVSGDKVWLLNAITKKITPINITINSDYRLDPIERKTYTSDASEMVVSPNGKYRIMVIRGEIFIAENDAEKSRSINISNSAYKDYDVTWLNNSTVIFVSDRNGVNNIYAVTSNDPTNKNLYTTLKRTIIRLTNNKEGNTNPVLSPNKKLIAYNQGYGKLIIASISKEGKISNEKILLNGWDTPSNIAWSPDSKWITYNLSDLYFNEEIYIHKADNSQKPVNISMHPKSDIGAIWSKDGSKIAFSSNRNNGDHDIWFVWLKKEDWEKTQQDWDEIADKNKDEKESKKKDNKTKNNVKDVTIDFENIYERQQQVTSYTGGEYLDAISKDGKTFYYTTGNSGRGNPDIESDLYQINWEGKEKKKLTSSNSKPVVVSLNSEEDYIYYLSKGKSFRIKLASDKKEDLPFKAVVKINYKEESNQIFEEAWQVINNRFYDPNYHGQNWRKLKNIYKPLALKASTRTDFKNIFNKMLGQINASHMGMYRGEKRETVQEESTGILGVEFTPKNKQLQVSNVTPNTASDRNISKLYKGDIITSVNGEKVSVSENIYKHLTNTDNEKVILGVISNGKEKEIIIRPKSSSKTDNYNAWVKERKRLTKKYSNGRLGYIHIQGMNWTSFERFERELTAAGLGKEGIVIDVRYNGGGWTTDYLMAVLNVKQHAYTIPRGAAQDLKKEHEKFKNYYPYSERLPLAALVKPSIALCNQNSYSNAEIFSHAYKELEIGKLIGTPTFGAVISTGGHNLIDGSYVRVPFRGWYIKSSGKNMDFTPATPDIIIYNNLDDRAKGKDSQLKKAVEELLKQV</sequence>